<comment type="pathway">
    <text evidence="10">Cell wall biogenesis; peptidoglycan biosynthesis.</text>
</comment>
<keyword evidence="6 10" id="KW-0573">Peptidoglycan synthesis</keyword>
<dbReference type="CDD" id="cd03785">
    <property type="entry name" value="GT28_MurG"/>
    <property type="match status" value="1"/>
</dbReference>
<keyword evidence="7 10" id="KW-0472">Membrane</keyword>
<evidence type="ECO:0000256" key="10">
    <source>
        <dbReference type="HAMAP-Rule" id="MF_00033"/>
    </source>
</evidence>
<evidence type="ECO:0000259" key="11">
    <source>
        <dbReference type="Pfam" id="PF03033"/>
    </source>
</evidence>
<dbReference type="UniPathway" id="UPA00219"/>
<evidence type="ECO:0000256" key="5">
    <source>
        <dbReference type="ARBA" id="ARBA00022960"/>
    </source>
</evidence>
<name>A0A1I7HHL4_9PROT</name>
<feature type="binding site" evidence="10">
    <location>
        <position position="187"/>
    </location>
    <ligand>
        <name>UDP-N-acetyl-alpha-D-glucosamine</name>
        <dbReference type="ChEBI" id="CHEBI:57705"/>
    </ligand>
</feature>
<evidence type="ECO:0000256" key="7">
    <source>
        <dbReference type="ARBA" id="ARBA00023136"/>
    </source>
</evidence>
<protein>
    <recommendedName>
        <fullName evidence="10">UDP-N-acetylglucosamine--N-acetylmuramyl-(pentapeptide) pyrophosphoryl-undecaprenol N-acetylglucosamine transferase</fullName>
        <ecNumber evidence="10">2.4.1.227</ecNumber>
    </recommendedName>
    <alternativeName>
        <fullName evidence="10">Undecaprenyl-PP-MurNAc-pentapeptide-UDPGlcNAc GlcNAc transferase</fullName>
    </alternativeName>
</protein>
<evidence type="ECO:0000259" key="12">
    <source>
        <dbReference type="Pfam" id="PF04101"/>
    </source>
</evidence>
<keyword evidence="8 10" id="KW-0131">Cell cycle</keyword>
<dbReference type="GO" id="GO:0051301">
    <property type="term" value="P:cell division"/>
    <property type="evidence" value="ECO:0007669"/>
    <property type="project" value="UniProtKB-KW"/>
</dbReference>
<keyword evidence="3 10" id="KW-0328">Glycosyltransferase</keyword>
<dbReference type="GO" id="GO:0005975">
    <property type="term" value="P:carbohydrate metabolic process"/>
    <property type="evidence" value="ECO:0007669"/>
    <property type="project" value="InterPro"/>
</dbReference>
<keyword evidence="1 10" id="KW-1003">Cell membrane</keyword>
<evidence type="ECO:0000256" key="8">
    <source>
        <dbReference type="ARBA" id="ARBA00023306"/>
    </source>
</evidence>
<dbReference type="Pfam" id="PF03033">
    <property type="entry name" value="Glyco_transf_28"/>
    <property type="match status" value="1"/>
</dbReference>
<keyword evidence="4 10" id="KW-0808">Transferase</keyword>
<keyword evidence="2 10" id="KW-0132">Cell division</keyword>
<keyword evidence="5 10" id="KW-0133">Cell shape</keyword>
<evidence type="ECO:0000256" key="9">
    <source>
        <dbReference type="ARBA" id="ARBA00023316"/>
    </source>
</evidence>
<dbReference type="PANTHER" id="PTHR21015:SF22">
    <property type="entry name" value="GLYCOSYLTRANSFERASE"/>
    <property type="match status" value="1"/>
</dbReference>
<comment type="similarity">
    <text evidence="10">Belongs to the glycosyltransferase 28 family. MurG subfamily.</text>
</comment>
<dbReference type="HAMAP" id="MF_00033">
    <property type="entry name" value="MurG"/>
    <property type="match status" value="1"/>
</dbReference>
<evidence type="ECO:0000313" key="13">
    <source>
        <dbReference type="EMBL" id="SFU60254.1"/>
    </source>
</evidence>
<evidence type="ECO:0000256" key="3">
    <source>
        <dbReference type="ARBA" id="ARBA00022676"/>
    </source>
</evidence>
<feature type="domain" description="Glycosyltransferase family 28 N-terminal" evidence="11">
    <location>
        <begin position="1"/>
        <end position="137"/>
    </location>
</feature>
<dbReference type="Proteomes" id="UP000183926">
    <property type="component" value="Unassembled WGS sequence"/>
</dbReference>
<sequence length="356" mass="38510">MIMAGGTGGHVFPGLAVARAMQAEGWRVIWLGTRNGMEATLVPQHGFTIELINFSGLRGKKLVSYLLLPWRLAKACWQSFRILRRQRPQVVLGMGGYPALPGGIMAVLSGKPLLIHEQNRIAGLTNKILAKIASRILLAFPGTITDQADKIQVTGNPVRAEIAQLPSPEVRYAKRTGKLNILVVGGSLGAQALNTVLPQALSMIPGNQRPFVTHQSGKVHLATLQQAYVEHGVTGNLVAFIENMAVHYQNCDLVICRAGALTIAELAAAGVASILVPYPYAVDDHQTANARFLSEHNAAVLWPQSELTANSLAQWLMTCTRIQLQTMATNARTLAMPEAAQRVVKVCQQLIDETNP</sequence>
<comment type="catalytic activity">
    <reaction evidence="10">
        <text>di-trans,octa-cis-undecaprenyl diphospho-N-acetyl-alpha-D-muramoyl-L-alanyl-D-glutamyl-meso-2,6-diaminopimeloyl-D-alanyl-D-alanine + UDP-N-acetyl-alpha-D-glucosamine = di-trans,octa-cis-undecaprenyl diphospho-[N-acetyl-alpha-D-glucosaminyl-(1-&gt;4)]-N-acetyl-alpha-D-muramoyl-L-alanyl-D-glutamyl-meso-2,6-diaminopimeloyl-D-alanyl-D-alanine + UDP + H(+)</text>
        <dbReference type="Rhea" id="RHEA:31227"/>
        <dbReference type="ChEBI" id="CHEBI:15378"/>
        <dbReference type="ChEBI" id="CHEBI:57705"/>
        <dbReference type="ChEBI" id="CHEBI:58223"/>
        <dbReference type="ChEBI" id="CHEBI:61387"/>
        <dbReference type="ChEBI" id="CHEBI:61388"/>
        <dbReference type="EC" id="2.4.1.227"/>
    </reaction>
</comment>
<dbReference type="InterPro" id="IPR006009">
    <property type="entry name" value="GlcNAc_MurG"/>
</dbReference>
<dbReference type="GO" id="GO:0050511">
    <property type="term" value="F:undecaprenyldiphospho-muramoylpentapeptide beta-N-acetylglucosaminyltransferase activity"/>
    <property type="evidence" value="ECO:0007669"/>
    <property type="project" value="UniProtKB-UniRule"/>
</dbReference>
<gene>
    <name evidence="10" type="primary">murG</name>
    <name evidence="13" type="ORF">SAMN05216339_10525</name>
</gene>
<dbReference type="GO" id="GO:0009252">
    <property type="term" value="P:peptidoglycan biosynthetic process"/>
    <property type="evidence" value="ECO:0007669"/>
    <property type="project" value="UniProtKB-UniRule"/>
</dbReference>
<dbReference type="GO" id="GO:0008360">
    <property type="term" value="P:regulation of cell shape"/>
    <property type="evidence" value="ECO:0007669"/>
    <property type="project" value="UniProtKB-KW"/>
</dbReference>
<dbReference type="EC" id="2.4.1.227" evidence="10"/>
<dbReference type="Gene3D" id="3.40.50.2000">
    <property type="entry name" value="Glycogen Phosphorylase B"/>
    <property type="match status" value="2"/>
</dbReference>
<dbReference type="AlphaFoldDB" id="A0A1I7HHL4"/>
<accession>A0A1I7HHL4</accession>
<dbReference type="EMBL" id="FPBL01000005">
    <property type="protein sequence ID" value="SFU60254.1"/>
    <property type="molecule type" value="Genomic_DNA"/>
</dbReference>
<comment type="subcellular location">
    <subcellularLocation>
        <location evidence="10">Cell membrane</location>
        <topology evidence="10">Peripheral membrane protein</topology>
        <orientation evidence="10">Cytoplasmic side</orientation>
    </subcellularLocation>
</comment>
<evidence type="ECO:0000256" key="4">
    <source>
        <dbReference type="ARBA" id="ARBA00022679"/>
    </source>
</evidence>
<dbReference type="PANTHER" id="PTHR21015">
    <property type="entry name" value="UDP-N-ACETYLGLUCOSAMINE--N-ACETYLMURAMYL-(PENTAPEPTIDE) PYROPHOSPHORYL-UNDECAPRENOL N-ACETYLGLUCOSAMINE TRANSFERASE 1"/>
    <property type="match status" value="1"/>
</dbReference>
<organism evidence="13 14">
    <name type="scientific">Nitrosomonas eutropha</name>
    <dbReference type="NCBI Taxonomy" id="916"/>
    <lineage>
        <taxon>Bacteria</taxon>
        <taxon>Pseudomonadati</taxon>
        <taxon>Pseudomonadota</taxon>
        <taxon>Betaproteobacteria</taxon>
        <taxon>Nitrosomonadales</taxon>
        <taxon>Nitrosomonadaceae</taxon>
        <taxon>Nitrosomonas</taxon>
    </lineage>
</organism>
<feature type="binding site" evidence="10">
    <location>
        <begin position="7"/>
        <end position="9"/>
    </location>
    <ligand>
        <name>UDP-N-acetyl-alpha-D-glucosamine</name>
        <dbReference type="ChEBI" id="CHEBI:57705"/>
    </ligand>
</feature>
<feature type="domain" description="Glycosyl transferase family 28 C-terminal" evidence="12">
    <location>
        <begin position="181"/>
        <end position="342"/>
    </location>
</feature>
<dbReference type="SUPFAM" id="SSF53756">
    <property type="entry name" value="UDP-Glycosyltransferase/glycogen phosphorylase"/>
    <property type="match status" value="1"/>
</dbReference>
<proteinExistence type="inferred from homology"/>
<dbReference type="InterPro" id="IPR004276">
    <property type="entry name" value="GlycoTrans_28_N"/>
</dbReference>
<keyword evidence="9 10" id="KW-0961">Cell wall biogenesis/degradation</keyword>
<feature type="binding site" evidence="10">
    <location>
        <position position="286"/>
    </location>
    <ligand>
        <name>UDP-N-acetyl-alpha-D-glucosamine</name>
        <dbReference type="ChEBI" id="CHEBI:57705"/>
    </ligand>
</feature>
<reference evidence="13 14" key="1">
    <citation type="submission" date="2016-10" db="EMBL/GenBank/DDBJ databases">
        <authorList>
            <person name="de Groot N.N."/>
        </authorList>
    </citation>
    <scope>NUCLEOTIDE SEQUENCE [LARGE SCALE GENOMIC DNA]</scope>
    <source>
        <strain evidence="13 14">Nm24</strain>
    </source>
</reference>
<evidence type="ECO:0000256" key="1">
    <source>
        <dbReference type="ARBA" id="ARBA00022475"/>
    </source>
</evidence>
<feature type="binding site" evidence="10">
    <location>
        <position position="241"/>
    </location>
    <ligand>
        <name>UDP-N-acetyl-alpha-D-glucosamine</name>
        <dbReference type="ChEBI" id="CHEBI:57705"/>
    </ligand>
</feature>
<dbReference type="NCBIfam" id="TIGR01133">
    <property type="entry name" value="murG"/>
    <property type="match status" value="1"/>
</dbReference>
<dbReference type="Pfam" id="PF04101">
    <property type="entry name" value="Glyco_tran_28_C"/>
    <property type="match status" value="1"/>
</dbReference>
<dbReference type="GO" id="GO:0071555">
    <property type="term" value="P:cell wall organization"/>
    <property type="evidence" value="ECO:0007669"/>
    <property type="project" value="UniProtKB-KW"/>
</dbReference>
<comment type="caution">
    <text evidence="10">Lacks conserved residue(s) required for the propagation of feature annotation.</text>
</comment>
<dbReference type="OrthoDB" id="9808936at2"/>
<dbReference type="InterPro" id="IPR007235">
    <property type="entry name" value="Glyco_trans_28_C"/>
</dbReference>
<feature type="binding site" evidence="10">
    <location>
        <position position="119"/>
    </location>
    <ligand>
        <name>UDP-N-acetyl-alpha-D-glucosamine</name>
        <dbReference type="ChEBI" id="CHEBI:57705"/>
    </ligand>
</feature>
<feature type="binding site" evidence="10">
    <location>
        <position position="159"/>
    </location>
    <ligand>
        <name>UDP-N-acetyl-alpha-D-glucosamine</name>
        <dbReference type="ChEBI" id="CHEBI:57705"/>
    </ligand>
</feature>
<evidence type="ECO:0000256" key="2">
    <source>
        <dbReference type="ARBA" id="ARBA00022618"/>
    </source>
</evidence>
<comment type="function">
    <text evidence="10">Cell wall formation. Catalyzes the transfer of a GlcNAc subunit on undecaprenyl-pyrophosphoryl-MurNAc-pentapeptide (lipid intermediate I) to form undecaprenyl-pyrophosphoryl-MurNAc-(pentapeptide)GlcNAc (lipid intermediate II).</text>
</comment>
<evidence type="ECO:0000256" key="6">
    <source>
        <dbReference type="ARBA" id="ARBA00022984"/>
    </source>
</evidence>
<evidence type="ECO:0000313" key="14">
    <source>
        <dbReference type="Proteomes" id="UP000183926"/>
    </source>
</evidence>
<dbReference type="GO" id="GO:0005886">
    <property type="term" value="C:plasma membrane"/>
    <property type="evidence" value="ECO:0007669"/>
    <property type="project" value="UniProtKB-SubCell"/>
</dbReference>
<dbReference type="GO" id="GO:0051991">
    <property type="term" value="F:UDP-N-acetyl-D-glucosamine:N-acetylmuramoyl-L-alanyl-D-glutamyl-meso-2,6-diaminopimelyl-D-alanyl-D-alanine-diphosphoundecaprenol 4-beta-N-acetylglucosaminlytransferase activity"/>
    <property type="evidence" value="ECO:0007669"/>
    <property type="project" value="RHEA"/>
</dbReference>